<accession>W5TCP5</accession>
<keyword evidence="19" id="KW-1185">Reference proteome</keyword>
<dbReference type="PANTHER" id="PTHR11943">
    <property type="entry name" value="GALACTOSE-1-PHOSPHATE URIDYLYLTRANSFERASE"/>
    <property type="match status" value="1"/>
</dbReference>
<keyword evidence="8 15" id="KW-0479">Metal-binding</keyword>
<dbReference type="GO" id="GO:0033499">
    <property type="term" value="P:galactose catabolic process via UDP-galactose, Leloir pathway"/>
    <property type="evidence" value="ECO:0007669"/>
    <property type="project" value="TreeGrafter"/>
</dbReference>
<evidence type="ECO:0000313" key="19">
    <source>
        <dbReference type="Proteomes" id="UP000019150"/>
    </source>
</evidence>
<keyword evidence="6 18" id="KW-0808">Transferase</keyword>
<dbReference type="Proteomes" id="UP000019150">
    <property type="component" value="Chromosome"/>
</dbReference>
<feature type="binding site" evidence="15">
    <location>
        <position position="190"/>
    </location>
    <ligand>
        <name>Zn(2+)</name>
        <dbReference type="ChEBI" id="CHEBI:29105"/>
    </ligand>
</feature>
<evidence type="ECO:0000256" key="12">
    <source>
        <dbReference type="ARBA" id="ARBA00023277"/>
    </source>
</evidence>
<dbReference type="AlphaFoldDB" id="W5TCP5"/>
<dbReference type="KEGG" id="nno:NONO_c19480"/>
<dbReference type="NCBIfam" id="TIGR00209">
    <property type="entry name" value="galT_1"/>
    <property type="match status" value="1"/>
</dbReference>
<keyword evidence="12" id="KW-0119">Carbohydrate metabolism</keyword>
<evidence type="ECO:0000256" key="7">
    <source>
        <dbReference type="ARBA" id="ARBA00022695"/>
    </source>
</evidence>
<dbReference type="Gene3D" id="3.30.428.10">
    <property type="entry name" value="HIT-like"/>
    <property type="match status" value="2"/>
</dbReference>
<gene>
    <name evidence="18" type="primary">galT</name>
    <name evidence="18" type="ORF">NONO_c19480</name>
</gene>
<evidence type="ECO:0000256" key="15">
    <source>
        <dbReference type="PIRSR" id="PIRSR000808-3"/>
    </source>
</evidence>
<comment type="catalytic activity">
    <reaction evidence="1">
        <text>alpha-D-galactose 1-phosphate + UDP-alpha-D-glucose = alpha-D-glucose 1-phosphate + UDP-alpha-D-galactose</text>
        <dbReference type="Rhea" id="RHEA:13989"/>
        <dbReference type="ChEBI" id="CHEBI:58336"/>
        <dbReference type="ChEBI" id="CHEBI:58601"/>
        <dbReference type="ChEBI" id="CHEBI:58885"/>
        <dbReference type="ChEBI" id="CHEBI:66914"/>
        <dbReference type="EC" id="2.7.7.12"/>
    </reaction>
</comment>
<dbReference type="EMBL" id="CP006850">
    <property type="protein sequence ID" value="AHH16748.1"/>
    <property type="molecule type" value="Genomic_DNA"/>
</dbReference>
<dbReference type="Pfam" id="PF01087">
    <property type="entry name" value="GalP_UDP_transf"/>
    <property type="match status" value="1"/>
</dbReference>
<keyword evidence="10" id="KW-0408">Iron</keyword>
<evidence type="ECO:0000256" key="5">
    <source>
        <dbReference type="ARBA" id="ARBA00016340"/>
    </source>
</evidence>
<feature type="binding site" evidence="15">
    <location>
        <position position="74"/>
    </location>
    <ligand>
        <name>Zn(2+)</name>
        <dbReference type="ChEBI" id="CHEBI:29105"/>
    </ligand>
</feature>
<dbReference type="PIRSF" id="PIRSF000808">
    <property type="entry name" value="GalT"/>
    <property type="match status" value="1"/>
</dbReference>
<comment type="pathway">
    <text evidence="2">Carbohydrate metabolism; galactose metabolism.</text>
</comment>
<dbReference type="HOGENOM" id="CLU_029960_1_1_11"/>
<dbReference type="PANTHER" id="PTHR11943:SF1">
    <property type="entry name" value="GALACTOSE-1-PHOSPHATE URIDYLYLTRANSFERASE"/>
    <property type="match status" value="1"/>
</dbReference>
<evidence type="ECO:0000256" key="9">
    <source>
        <dbReference type="ARBA" id="ARBA00022833"/>
    </source>
</evidence>
<reference evidence="18 19" key="1">
    <citation type="journal article" date="2014" name="Appl. Environ. Microbiol.">
        <title>Insights into the Microbial Degradation of Rubber and Gutta-Percha by Analysis of the Complete Genome of Nocardia nova SH22a.</title>
        <authorList>
            <person name="Luo Q."/>
            <person name="Hiessl S."/>
            <person name="Poehlein A."/>
            <person name="Daniel R."/>
            <person name="Steinbuchel A."/>
        </authorList>
    </citation>
    <scope>NUCLEOTIDE SEQUENCE [LARGE SCALE GENOMIC DNA]</scope>
    <source>
        <strain evidence="18">SH22a</strain>
    </source>
</reference>
<evidence type="ECO:0000256" key="2">
    <source>
        <dbReference type="ARBA" id="ARBA00004947"/>
    </source>
</evidence>
<feature type="binding site" evidence="15">
    <location>
        <position position="77"/>
    </location>
    <ligand>
        <name>Zn(2+)</name>
        <dbReference type="ChEBI" id="CHEBI:29105"/>
    </ligand>
</feature>
<evidence type="ECO:0000256" key="4">
    <source>
        <dbReference type="ARBA" id="ARBA00012384"/>
    </source>
</evidence>
<organism evidence="18 19">
    <name type="scientific">Nocardia nova SH22a</name>
    <dbReference type="NCBI Taxonomy" id="1415166"/>
    <lineage>
        <taxon>Bacteria</taxon>
        <taxon>Bacillati</taxon>
        <taxon>Actinomycetota</taxon>
        <taxon>Actinomycetes</taxon>
        <taxon>Mycobacteriales</taxon>
        <taxon>Nocardiaceae</taxon>
        <taxon>Nocardia</taxon>
    </lineage>
</organism>
<feature type="domain" description="Galactose-1-phosphate uridyl transferase N-terminal" evidence="16">
    <location>
        <begin position="42"/>
        <end position="199"/>
    </location>
</feature>
<keyword evidence="7 18" id="KW-0548">Nucleotidyltransferase</keyword>
<feature type="binding site" evidence="15">
    <location>
        <position position="139"/>
    </location>
    <ligand>
        <name>Zn(2+)</name>
        <dbReference type="ChEBI" id="CHEBI:29105"/>
    </ligand>
</feature>
<evidence type="ECO:0000256" key="6">
    <source>
        <dbReference type="ARBA" id="ARBA00022679"/>
    </source>
</evidence>
<dbReference type="GO" id="GO:0008270">
    <property type="term" value="F:zinc ion binding"/>
    <property type="evidence" value="ECO:0007669"/>
    <property type="project" value="InterPro"/>
</dbReference>
<dbReference type="Pfam" id="PF02744">
    <property type="entry name" value="GalP_UDP_tr_C"/>
    <property type="match status" value="1"/>
</dbReference>
<evidence type="ECO:0000256" key="14">
    <source>
        <dbReference type="PIRSR" id="PIRSR000808-1"/>
    </source>
</evidence>
<proteinExistence type="inferred from homology"/>
<dbReference type="InterPro" id="IPR001937">
    <property type="entry name" value="GalP_UDPtransf1"/>
</dbReference>
<dbReference type="STRING" id="1415166.NONO_c19480"/>
<sequence>MARSFPVLSRRSLADGREIIYFDTDPVPRTAADTRDLPRTATHSQARFDPLLGEWVVIASHRQTRTFLPPADQCPLCPSAPGRPSEIPESDYQVVVFENRFPSLSTNRVALPDHVEGSPETLLRNGFGRCEVVCFTSDHDSSFAELTTERARLVVDVWAQRSAELAELDGIAQVYCFENHGAEIGVTLSHPHGQIYAYPFPTPRAVTLAANAARHRKAHGSNLFGDLLGAERAAGIRVVAANAEWTAFVPPFARWPYEVQLYPHRRVADIPDLDDAQRDGFAQLYLDVLGRFARRFDTPMPYVAAWNQAPRIPAAQPDWWLHLQLFSIRRTAHKVKYLAGSESGMHVFISDTTPETVAAELREVR</sequence>
<evidence type="ECO:0000259" key="16">
    <source>
        <dbReference type="Pfam" id="PF01087"/>
    </source>
</evidence>
<dbReference type="InterPro" id="IPR005850">
    <property type="entry name" value="GalP_Utransf_C"/>
</dbReference>
<keyword evidence="9 15" id="KW-0862">Zinc</keyword>
<evidence type="ECO:0000259" key="17">
    <source>
        <dbReference type="Pfam" id="PF02744"/>
    </source>
</evidence>
<dbReference type="PATRIC" id="fig|1415166.3.peg.1975"/>
<dbReference type="GO" id="GO:0005737">
    <property type="term" value="C:cytoplasm"/>
    <property type="evidence" value="ECO:0007669"/>
    <property type="project" value="TreeGrafter"/>
</dbReference>
<dbReference type="FunFam" id="3.30.428.10:FF:000010">
    <property type="entry name" value="Galactose-1-phosphate uridylyltransferase"/>
    <property type="match status" value="1"/>
</dbReference>
<evidence type="ECO:0000256" key="1">
    <source>
        <dbReference type="ARBA" id="ARBA00001107"/>
    </source>
</evidence>
<dbReference type="SUPFAM" id="SSF54197">
    <property type="entry name" value="HIT-like"/>
    <property type="match status" value="2"/>
</dbReference>
<evidence type="ECO:0000313" key="18">
    <source>
        <dbReference type="EMBL" id="AHH16748.1"/>
    </source>
</evidence>
<dbReference type="InterPro" id="IPR005849">
    <property type="entry name" value="GalP_Utransf_N"/>
</dbReference>
<dbReference type="eggNOG" id="COG1085">
    <property type="taxonomic scope" value="Bacteria"/>
</dbReference>
<dbReference type="GO" id="GO:0008108">
    <property type="term" value="F:UDP-glucose:hexose-1-phosphate uridylyltransferase activity"/>
    <property type="evidence" value="ECO:0007669"/>
    <property type="project" value="UniProtKB-UniRule"/>
</dbReference>
<keyword evidence="11" id="KW-0299">Galactose metabolism</keyword>
<dbReference type="EC" id="2.7.7.12" evidence="4 13"/>
<comment type="similarity">
    <text evidence="3">Belongs to the galactose-1-phosphate uridylyltransferase type 1 family.</text>
</comment>
<dbReference type="UniPathway" id="UPA00214"/>
<comment type="cofactor">
    <cofactor evidence="15">
        <name>Zn(2+)</name>
        <dbReference type="ChEBI" id="CHEBI:29105"/>
    </cofactor>
    <text evidence="15">Binds 1 zinc ion per subunit.</text>
</comment>
<evidence type="ECO:0000256" key="8">
    <source>
        <dbReference type="ARBA" id="ARBA00022723"/>
    </source>
</evidence>
<dbReference type="InterPro" id="IPR036265">
    <property type="entry name" value="HIT-like_sf"/>
</dbReference>
<evidence type="ECO:0000256" key="13">
    <source>
        <dbReference type="NCBIfam" id="TIGR00209"/>
    </source>
</evidence>
<evidence type="ECO:0000256" key="10">
    <source>
        <dbReference type="ARBA" id="ARBA00023004"/>
    </source>
</evidence>
<evidence type="ECO:0000256" key="11">
    <source>
        <dbReference type="ARBA" id="ARBA00023144"/>
    </source>
</evidence>
<name>W5TCP5_9NOCA</name>
<feature type="domain" description="Galactose-1-phosphate uridyl transferase C-terminal" evidence="17">
    <location>
        <begin position="215"/>
        <end position="324"/>
    </location>
</feature>
<dbReference type="OrthoDB" id="9769064at2"/>
<protein>
    <recommendedName>
        <fullName evidence="5 13">Galactose-1-phosphate uridylyltransferase</fullName>
        <ecNumber evidence="4 13">2.7.7.12</ecNumber>
    </recommendedName>
</protein>
<evidence type="ECO:0000256" key="3">
    <source>
        <dbReference type="ARBA" id="ARBA00010951"/>
    </source>
</evidence>
<feature type="active site" description="Tele-UMP-histidine intermediate" evidence="14">
    <location>
        <position position="192"/>
    </location>
</feature>